<dbReference type="GO" id="GO:0006730">
    <property type="term" value="P:one-carbon metabolic process"/>
    <property type="evidence" value="ECO:0007669"/>
    <property type="project" value="UniProtKB-KW"/>
</dbReference>
<evidence type="ECO:0000256" key="1">
    <source>
        <dbReference type="ARBA" id="ARBA00005224"/>
    </source>
</evidence>
<evidence type="ECO:0000256" key="8">
    <source>
        <dbReference type="ARBA" id="ARBA00022840"/>
    </source>
</evidence>
<sequence>MPYLFTSESVSEGHPDKVADQISDALIDNFLAYDISSKVACETLVTTGQVVLAGEVKSDAYLDVQDIAREVIRRIGYTKSEYMFEANSCGILSAIHEQSPDINQGVERKSPEEQGAGDQGMMFGYATRETENYMPLALDLAHKLLIELAALRRENKEITYLRPDAKSQVTIEYSDDNKPVRIDTIVISTQHDDFAADQQMLDKIKQDMINILIPRVKAQLKPELQSLFTDKITYHINPTGKFVIGGPHGDTGLTGRKIIVDTYGGKGAHGGGAFSGKDPSKVDRSAAYATRHIAKNLVAAGVCDEVLVQVSYAIGVAKPCGVFVDTYGTAKVKLNDGEIARKVEEIFDLRPYAIEQRLKLRNPMYSETAAYGHMGRENKVVTKVFNAGKKTEKKVEVELFTWEKLDYVEKVKQAFGL</sequence>
<evidence type="ECO:0000256" key="10">
    <source>
        <dbReference type="ARBA" id="ARBA00022958"/>
    </source>
</evidence>
<feature type="region of interest" description="Flexible loop" evidence="11">
    <location>
        <begin position="98"/>
        <end position="108"/>
    </location>
</feature>
<keyword evidence="5 11" id="KW-0808">Transferase</keyword>
<evidence type="ECO:0000256" key="13">
    <source>
        <dbReference type="RuleBase" id="RU004462"/>
    </source>
</evidence>
<feature type="binding site" evidence="11">
    <location>
        <position position="250"/>
    </location>
    <ligand>
        <name>L-methionine</name>
        <dbReference type="ChEBI" id="CHEBI:57844"/>
        <note>ligand shared between two neighboring subunits</note>
    </ligand>
</feature>
<dbReference type="PROSITE" id="PS00377">
    <property type="entry name" value="ADOMET_SYNTHASE_2"/>
    <property type="match status" value="1"/>
</dbReference>
<dbReference type="AlphaFoldDB" id="A0A512RRM0"/>
<evidence type="ECO:0000256" key="4">
    <source>
        <dbReference type="ARBA" id="ARBA00022563"/>
    </source>
</evidence>
<feature type="binding site" description="in other chain" evidence="11">
    <location>
        <begin position="164"/>
        <end position="166"/>
    </location>
    <ligand>
        <name>ATP</name>
        <dbReference type="ChEBI" id="CHEBI:30616"/>
        <note>ligand shared between two neighboring subunits</note>
    </ligand>
</feature>
<comment type="cofactor">
    <cofactor evidence="11">
        <name>K(+)</name>
        <dbReference type="ChEBI" id="CHEBI:29103"/>
    </cofactor>
    <text evidence="11">Binds 1 potassium ion per subunit.</text>
</comment>
<keyword evidence="9 11" id="KW-0460">Magnesium</keyword>
<dbReference type="RefSeq" id="WP_146866829.1">
    <property type="nucleotide sequence ID" value="NZ_BKAU01000006.1"/>
</dbReference>
<dbReference type="InterPro" id="IPR022628">
    <property type="entry name" value="S-AdoMet_synt_N"/>
</dbReference>
<dbReference type="Pfam" id="PF02773">
    <property type="entry name" value="S-AdoMet_synt_C"/>
    <property type="match status" value="1"/>
</dbReference>
<dbReference type="OrthoDB" id="9801686at2"/>
<dbReference type="HAMAP" id="MF_00086">
    <property type="entry name" value="S_AdoMet_synth1"/>
    <property type="match status" value="1"/>
</dbReference>
<comment type="catalytic activity">
    <reaction evidence="11">
        <text>L-methionine + ATP + H2O = S-adenosyl-L-methionine + phosphate + diphosphate</text>
        <dbReference type="Rhea" id="RHEA:21080"/>
        <dbReference type="ChEBI" id="CHEBI:15377"/>
        <dbReference type="ChEBI" id="CHEBI:30616"/>
        <dbReference type="ChEBI" id="CHEBI:33019"/>
        <dbReference type="ChEBI" id="CHEBI:43474"/>
        <dbReference type="ChEBI" id="CHEBI:57844"/>
        <dbReference type="ChEBI" id="CHEBI:59789"/>
        <dbReference type="EC" id="2.5.1.6"/>
    </reaction>
</comment>
<feature type="binding site" description="in other chain" evidence="11">
    <location>
        <begin position="256"/>
        <end position="257"/>
    </location>
    <ligand>
        <name>ATP</name>
        <dbReference type="ChEBI" id="CHEBI:30616"/>
        <note>ligand shared between two neighboring subunits</note>
    </ligand>
</feature>
<dbReference type="GO" id="GO:0004478">
    <property type="term" value="F:methionine adenosyltransferase activity"/>
    <property type="evidence" value="ECO:0007669"/>
    <property type="project" value="UniProtKB-UniRule"/>
</dbReference>
<dbReference type="EC" id="2.5.1.6" evidence="11"/>
<comment type="pathway">
    <text evidence="1 11">Amino-acid biosynthesis; S-adenosyl-L-methionine biosynthesis; S-adenosyl-L-methionine from L-methionine: step 1/1.</text>
</comment>
<protein>
    <recommendedName>
        <fullName evidence="11">S-adenosylmethionine synthase</fullName>
        <shortName evidence="11">AdoMet synthase</shortName>
        <ecNumber evidence="11">2.5.1.6</ecNumber>
    </recommendedName>
    <alternativeName>
        <fullName evidence="11">MAT</fullName>
    </alternativeName>
    <alternativeName>
        <fullName evidence="11">Methionine adenosyltransferase</fullName>
    </alternativeName>
</protein>
<dbReference type="InterPro" id="IPR022629">
    <property type="entry name" value="S-AdoMet_synt_central"/>
</dbReference>
<dbReference type="Proteomes" id="UP000321436">
    <property type="component" value="Unassembled WGS sequence"/>
</dbReference>
<evidence type="ECO:0000256" key="5">
    <source>
        <dbReference type="ARBA" id="ARBA00022679"/>
    </source>
</evidence>
<name>A0A512RRM0_9BACT</name>
<dbReference type="InterPro" id="IPR022631">
    <property type="entry name" value="ADOMET_SYNTHASE_CS"/>
</dbReference>
<dbReference type="Pfam" id="PF00438">
    <property type="entry name" value="S-AdoMet_synt_N"/>
    <property type="match status" value="1"/>
</dbReference>
<feature type="binding site" evidence="11">
    <location>
        <position position="273"/>
    </location>
    <ligand>
        <name>ATP</name>
        <dbReference type="ChEBI" id="CHEBI:30616"/>
        <note>ligand shared between two neighboring subunits</note>
    </ligand>
</feature>
<dbReference type="GO" id="GO:0006556">
    <property type="term" value="P:S-adenosylmethionine biosynthetic process"/>
    <property type="evidence" value="ECO:0007669"/>
    <property type="project" value="UniProtKB-UniRule"/>
</dbReference>
<dbReference type="Pfam" id="PF02772">
    <property type="entry name" value="S-AdoMet_synt_M"/>
    <property type="match status" value="1"/>
</dbReference>
<evidence type="ECO:0000259" key="16">
    <source>
        <dbReference type="Pfam" id="PF02773"/>
    </source>
</evidence>
<feature type="binding site" evidence="11">
    <location>
        <position position="277"/>
    </location>
    <ligand>
        <name>ATP</name>
        <dbReference type="ChEBI" id="CHEBI:30616"/>
        <note>ligand shared between two neighboring subunits</note>
    </ligand>
</feature>
<comment type="cofactor">
    <cofactor evidence="11">
        <name>Mg(2+)</name>
        <dbReference type="ChEBI" id="CHEBI:18420"/>
    </cofactor>
    <text evidence="11">Binds 2 divalent ions per subunit.</text>
</comment>
<dbReference type="PIRSF" id="PIRSF000497">
    <property type="entry name" value="MAT"/>
    <property type="match status" value="1"/>
</dbReference>
<comment type="subunit">
    <text evidence="11">Homotetramer; dimer of dimers.</text>
</comment>
<keyword evidence="7 11" id="KW-0547">Nucleotide-binding</keyword>
<accession>A0A512RRM0</accession>
<feature type="binding site" description="in other chain" evidence="11">
    <location>
        <position position="55"/>
    </location>
    <ligand>
        <name>L-methionine</name>
        <dbReference type="ChEBI" id="CHEBI:57844"/>
        <note>ligand shared between two neighboring subunits</note>
    </ligand>
</feature>
<evidence type="ECO:0000256" key="7">
    <source>
        <dbReference type="ARBA" id="ARBA00022741"/>
    </source>
</evidence>
<evidence type="ECO:0000259" key="14">
    <source>
        <dbReference type="Pfam" id="PF00438"/>
    </source>
</evidence>
<feature type="binding site" evidence="11">
    <location>
        <position position="42"/>
    </location>
    <ligand>
        <name>K(+)</name>
        <dbReference type="ChEBI" id="CHEBI:29103"/>
    </ligand>
</feature>
<dbReference type="InterPro" id="IPR002133">
    <property type="entry name" value="S-AdoMet_synthetase"/>
</dbReference>
<dbReference type="InterPro" id="IPR022630">
    <property type="entry name" value="S-AdoMet_synt_C"/>
</dbReference>
<dbReference type="EMBL" id="BKAU01000006">
    <property type="protein sequence ID" value="GEP98349.1"/>
    <property type="molecule type" value="Genomic_DNA"/>
</dbReference>
<dbReference type="CDD" id="cd18079">
    <property type="entry name" value="S-AdoMet_synt"/>
    <property type="match status" value="1"/>
</dbReference>
<evidence type="ECO:0000256" key="3">
    <source>
        <dbReference type="ARBA" id="ARBA00022490"/>
    </source>
</evidence>
<proteinExistence type="inferred from homology"/>
<dbReference type="NCBIfam" id="TIGR01034">
    <property type="entry name" value="metK"/>
    <property type="match status" value="1"/>
</dbReference>
<comment type="caution">
    <text evidence="17">The sequence shown here is derived from an EMBL/GenBank/DDBJ whole genome shotgun (WGS) entry which is preliminary data.</text>
</comment>
<keyword evidence="4 11" id="KW-0554">One-carbon metabolism</keyword>
<dbReference type="GO" id="GO:0005737">
    <property type="term" value="C:cytoplasm"/>
    <property type="evidence" value="ECO:0007669"/>
    <property type="project" value="UniProtKB-SubCell"/>
</dbReference>
<feature type="domain" description="S-adenosylmethionine synthetase central" evidence="15">
    <location>
        <begin position="113"/>
        <end position="242"/>
    </location>
</feature>
<keyword evidence="8 11" id="KW-0067">ATP-binding</keyword>
<evidence type="ECO:0000259" key="15">
    <source>
        <dbReference type="Pfam" id="PF02772"/>
    </source>
</evidence>
<feature type="binding site" evidence="11">
    <location>
        <position position="16"/>
    </location>
    <ligand>
        <name>Mg(2+)</name>
        <dbReference type="ChEBI" id="CHEBI:18420"/>
    </ligand>
</feature>
<evidence type="ECO:0000256" key="2">
    <source>
        <dbReference type="ARBA" id="ARBA00009685"/>
    </source>
</evidence>
<keyword evidence="18" id="KW-1185">Reference proteome</keyword>
<dbReference type="SUPFAM" id="SSF55973">
    <property type="entry name" value="S-adenosylmethionine synthetase"/>
    <property type="match status" value="3"/>
</dbReference>
<dbReference type="GO" id="GO:0005524">
    <property type="term" value="F:ATP binding"/>
    <property type="evidence" value="ECO:0007669"/>
    <property type="project" value="UniProtKB-UniRule"/>
</dbReference>
<keyword evidence="3 11" id="KW-0963">Cytoplasm</keyword>
<keyword evidence="10 11" id="KW-0630">Potassium</keyword>
<organism evidence="17 18">
    <name type="scientific">Chitinophaga cymbidii</name>
    <dbReference type="NCBI Taxonomy" id="1096750"/>
    <lineage>
        <taxon>Bacteria</taxon>
        <taxon>Pseudomonadati</taxon>
        <taxon>Bacteroidota</taxon>
        <taxon>Chitinophagia</taxon>
        <taxon>Chitinophagales</taxon>
        <taxon>Chitinophagaceae</taxon>
        <taxon>Chitinophaga</taxon>
    </lineage>
</organism>
<evidence type="ECO:0000256" key="6">
    <source>
        <dbReference type="ARBA" id="ARBA00022723"/>
    </source>
</evidence>
<comment type="subcellular location">
    <subcellularLocation>
        <location evidence="11 12">Cytoplasm</location>
    </subcellularLocation>
</comment>
<dbReference type="InterPro" id="IPR022636">
    <property type="entry name" value="S-AdoMet_synthetase_sfam"/>
</dbReference>
<dbReference type="GO" id="GO:0000287">
    <property type="term" value="F:magnesium ion binding"/>
    <property type="evidence" value="ECO:0007669"/>
    <property type="project" value="UniProtKB-UniRule"/>
</dbReference>
<evidence type="ECO:0000313" key="18">
    <source>
        <dbReference type="Proteomes" id="UP000321436"/>
    </source>
</evidence>
<reference evidence="17 18" key="1">
    <citation type="submission" date="2019-07" db="EMBL/GenBank/DDBJ databases">
        <title>Whole genome shotgun sequence of Chitinophaga cymbidii NBRC 109752.</title>
        <authorList>
            <person name="Hosoyama A."/>
            <person name="Uohara A."/>
            <person name="Ohji S."/>
            <person name="Ichikawa N."/>
        </authorList>
    </citation>
    <scope>NUCLEOTIDE SEQUENCE [LARGE SCALE GENOMIC DNA]</scope>
    <source>
        <strain evidence="17 18">NBRC 109752</strain>
    </source>
</reference>
<dbReference type="PROSITE" id="PS00376">
    <property type="entry name" value="ADOMET_SYNTHASE_1"/>
    <property type="match status" value="1"/>
</dbReference>
<comment type="similarity">
    <text evidence="2 11 13">Belongs to the AdoMet synthase family.</text>
</comment>
<feature type="binding site" description="in other chain" evidence="11">
    <location>
        <position position="98"/>
    </location>
    <ligand>
        <name>L-methionine</name>
        <dbReference type="ChEBI" id="CHEBI:57844"/>
        <note>ligand shared between two neighboring subunits</note>
    </ligand>
</feature>
<evidence type="ECO:0000256" key="12">
    <source>
        <dbReference type="RuleBase" id="RU000542"/>
    </source>
</evidence>
<keyword evidence="6 11" id="KW-0479">Metal-binding</keyword>
<dbReference type="Gene3D" id="3.30.300.10">
    <property type="match status" value="3"/>
</dbReference>
<feature type="binding site" description="in other chain" evidence="11">
    <location>
        <begin position="241"/>
        <end position="242"/>
    </location>
    <ligand>
        <name>ATP</name>
        <dbReference type="ChEBI" id="CHEBI:30616"/>
        <note>ligand shared between two neighboring subunits</note>
    </ligand>
</feature>
<comment type="function">
    <text evidence="11">Catalyzes the formation of S-adenosylmethionine (AdoMet) from methionine and ATP. The overall synthetic reaction is composed of two sequential steps, AdoMet formation and the subsequent tripolyphosphate hydrolysis which occurs prior to release of AdoMet from the enzyme.</text>
</comment>
<dbReference type="PANTHER" id="PTHR11964">
    <property type="entry name" value="S-ADENOSYLMETHIONINE SYNTHETASE"/>
    <property type="match status" value="1"/>
</dbReference>
<evidence type="ECO:0000313" key="17">
    <source>
        <dbReference type="EMBL" id="GEP98349.1"/>
    </source>
</evidence>
<dbReference type="UniPathway" id="UPA00315">
    <property type="reaction ID" value="UER00080"/>
</dbReference>
<evidence type="ECO:0000256" key="11">
    <source>
        <dbReference type="HAMAP-Rule" id="MF_00086"/>
    </source>
</evidence>
<gene>
    <name evidence="11 17" type="primary">metK</name>
    <name evidence="17" type="ORF">CCY01nite_46090</name>
</gene>
<dbReference type="FunFam" id="3.30.300.10:FF:000020">
    <property type="entry name" value="S-adenosylmethionine synthase"/>
    <property type="match status" value="1"/>
</dbReference>
<feature type="binding site" evidence="11">
    <location>
        <position position="250"/>
    </location>
    <ligand>
        <name>ATP</name>
        <dbReference type="ChEBI" id="CHEBI:30616"/>
        <note>ligand shared between two neighboring subunits</note>
    </ligand>
</feature>
<feature type="domain" description="S-adenosylmethionine synthetase C-terminal" evidence="16">
    <location>
        <begin position="244"/>
        <end position="378"/>
    </location>
</feature>
<feature type="binding site" description="in other chain" evidence="11">
    <location>
        <position position="14"/>
    </location>
    <ligand>
        <name>ATP</name>
        <dbReference type="ChEBI" id="CHEBI:30616"/>
        <note>ligand shared between two neighboring subunits</note>
    </ligand>
</feature>
<feature type="domain" description="S-adenosylmethionine synthetase N-terminal" evidence="14">
    <location>
        <begin position="3"/>
        <end position="100"/>
    </location>
</feature>
<feature type="binding site" description="in other chain" evidence="11">
    <location>
        <position position="281"/>
    </location>
    <ligand>
        <name>L-methionine</name>
        <dbReference type="ChEBI" id="CHEBI:57844"/>
        <note>ligand shared between two neighboring subunits</note>
    </ligand>
</feature>
<evidence type="ECO:0000256" key="9">
    <source>
        <dbReference type="ARBA" id="ARBA00022842"/>
    </source>
</evidence>